<dbReference type="Proteomes" id="UP000265692">
    <property type="component" value="Unassembled WGS sequence"/>
</dbReference>
<protein>
    <submittedName>
        <fullName evidence="3">Copper amine oxidase N-terminal domain-containing protein</fullName>
    </submittedName>
</protein>
<comment type="caution">
    <text evidence="3">The sequence shown here is derived from an EMBL/GenBank/DDBJ whole genome shotgun (WGS) entry which is preliminary data.</text>
</comment>
<proteinExistence type="predicted"/>
<dbReference type="SUPFAM" id="SSF55383">
    <property type="entry name" value="Copper amine oxidase, domain N"/>
    <property type="match status" value="2"/>
</dbReference>
<evidence type="ECO:0000313" key="4">
    <source>
        <dbReference type="Proteomes" id="UP000265692"/>
    </source>
</evidence>
<reference evidence="3 4" key="1">
    <citation type="submission" date="2018-08" db="EMBL/GenBank/DDBJ databases">
        <title>Lysinibacillus sp. YLB-03 draft genome sequence.</title>
        <authorList>
            <person name="Yu L."/>
        </authorList>
    </citation>
    <scope>NUCLEOTIDE SEQUENCE [LARGE SCALE GENOMIC DNA]</scope>
    <source>
        <strain evidence="3 4">YLB-03</strain>
    </source>
</reference>
<keyword evidence="1" id="KW-0732">Signal</keyword>
<evidence type="ECO:0000313" key="3">
    <source>
        <dbReference type="EMBL" id="RHW34026.1"/>
    </source>
</evidence>
<dbReference type="EMBL" id="QWEI01000009">
    <property type="protein sequence ID" value="RHW34026.1"/>
    <property type="molecule type" value="Genomic_DNA"/>
</dbReference>
<feature type="signal peptide" evidence="1">
    <location>
        <begin position="1"/>
        <end position="23"/>
    </location>
</feature>
<dbReference type="RefSeq" id="WP_118877141.1">
    <property type="nucleotide sequence ID" value="NZ_QWEI01000009.1"/>
</dbReference>
<name>A0A396S4F7_9BACL</name>
<evidence type="ECO:0000259" key="2">
    <source>
        <dbReference type="Pfam" id="PF07833"/>
    </source>
</evidence>
<feature type="domain" description="Copper amine oxidase-like N-terminal" evidence="2">
    <location>
        <begin position="30"/>
        <end position="132"/>
    </location>
</feature>
<dbReference type="OrthoDB" id="9778320at2"/>
<evidence type="ECO:0000256" key="1">
    <source>
        <dbReference type="SAM" id="SignalP"/>
    </source>
</evidence>
<feature type="chain" id="PRO_5017212579" evidence="1">
    <location>
        <begin position="24"/>
        <end position="282"/>
    </location>
</feature>
<dbReference type="InterPro" id="IPR036582">
    <property type="entry name" value="Mao_N_sf"/>
</dbReference>
<sequence length="282" mass="32027">MKKFFSGIFLTLILMLSSFPVHAANIQIKIDDVVIASDVNPEINNNRIMVPLRVISENLAAKVNWSNSEVTLTKNDMKVRLKLNSNTAVKNGKTELLDAKPYIKNNRIFVPMRFLAETFGCNVNYKNSTVTVDTKPLVIDNVKINAIQEEVHMTMGGVVRQIKGNVYNKEIYDVFIKNRGSKVEAPANYSWHYDIDTPGAYYKNGQYDFLNQEGNSVKRFDIYSLIKSFPAETLAGYQEVLIYDATENQWYVFTDHAFQSINQLIDTANKNGFLKIISNTAV</sequence>
<keyword evidence="4" id="KW-1185">Reference proteome</keyword>
<gene>
    <name evidence="3" type="ORF">D1B33_14600</name>
</gene>
<dbReference type="InterPro" id="IPR012854">
    <property type="entry name" value="Cu_amine_oxidase-like_N"/>
</dbReference>
<accession>A0A396S4F7</accession>
<organism evidence="3 4">
    <name type="scientific">Ureibacillus yapensis</name>
    <dbReference type="NCBI Taxonomy" id="2304605"/>
    <lineage>
        <taxon>Bacteria</taxon>
        <taxon>Bacillati</taxon>
        <taxon>Bacillota</taxon>
        <taxon>Bacilli</taxon>
        <taxon>Bacillales</taxon>
        <taxon>Caryophanaceae</taxon>
        <taxon>Ureibacillus</taxon>
    </lineage>
</organism>
<dbReference type="Pfam" id="PF07833">
    <property type="entry name" value="Cu_amine_oxidN1"/>
    <property type="match status" value="1"/>
</dbReference>
<dbReference type="AlphaFoldDB" id="A0A396S4F7"/>
<dbReference type="Gene3D" id="3.30.457.10">
    <property type="entry name" value="Copper amine oxidase-like, N-terminal domain"/>
    <property type="match status" value="1"/>
</dbReference>